<dbReference type="SUPFAM" id="SSF63829">
    <property type="entry name" value="Calcium-dependent phosphotriesterase"/>
    <property type="match status" value="1"/>
</dbReference>
<dbReference type="GO" id="GO:0005509">
    <property type="term" value="F:calcium ion binding"/>
    <property type="evidence" value="ECO:0007669"/>
    <property type="project" value="TreeGrafter"/>
</dbReference>
<dbReference type="PANTHER" id="PTHR10907:SF47">
    <property type="entry name" value="REGUCALCIN"/>
    <property type="match status" value="1"/>
</dbReference>
<dbReference type="AlphaFoldDB" id="A0A8B8CRF0"/>
<evidence type="ECO:0000256" key="1">
    <source>
        <dbReference type="ARBA" id="ARBA00008853"/>
    </source>
</evidence>
<feature type="domain" description="SMP-30/Gluconolactonase/LRE-like region" evidence="4">
    <location>
        <begin position="15"/>
        <end position="147"/>
    </location>
</feature>
<comment type="similarity">
    <text evidence="1">Belongs to the SMP-30/CGR1 family.</text>
</comment>
<proteinExistence type="inferred from homology"/>
<evidence type="ECO:0000259" key="4">
    <source>
        <dbReference type="Pfam" id="PF08450"/>
    </source>
</evidence>
<evidence type="ECO:0000256" key="2">
    <source>
        <dbReference type="PIRSR" id="PIRSR605511-1"/>
    </source>
</evidence>
<evidence type="ECO:0000313" key="6">
    <source>
        <dbReference type="RefSeq" id="XP_022318412.1"/>
    </source>
</evidence>
<keyword evidence="3" id="KW-0862">Zinc</keyword>
<name>A0A8B8CRF0_CRAVI</name>
<dbReference type="PRINTS" id="PR01790">
    <property type="entry name" value="SMP30FAMILY"/>
</dbReference>
<feature type="binding site" evidence="3">
    <location>
        <position position="16"/>
    </location>
    <ligand>
        <name>a divalent metal cation</name>
        <dbReference type="ChEBI" id="CHEBI:60240"/>
    </ligand>
</feature>
<keyword evidence="3" id="KW-0479">Metal-binding</keyword>
<reference evidence="6" key="1">
    <citation type="submission" date="2025-08" db="UniProtKB">
        <authorList>
            <consortium name="RefSeq"/>
        </authorList>
    </citation>
    <scope>IDENTIFICATION</scope>
    <source>
        <tissue evidence="6">Whole sample</tissue>
    </source>
</reference>
<protein>
    <submittedName>
        <fullName evidence="6">Regucalcin-like isoform X2</fullName>
    </submittedName>
</protein>
<feature type="active site" description="Proton donor/acceptor" evidence="2">
    <location>
        <position position="168"/>
    </location>
</feature>
<keyword evidence="5" id="KW-1185">Reference proteome</keyword>
<dbReference type="RefSeq" id="XP_022318412.1">
    <property type="nucleotide sequence ID" value="XM_022462704.1"/>
</dbReference>
<dbReference type="OrthoDB" id="423498at2759"/>
<dbReference type="Gene3D" id="2.120.10.30">
    <property type="entry name" value="TolB, C-terminal domain"/>
    <property type="match status" value="2"/>
</dbReference>
<dbReference type="InterPro" id="IPR005511">
    <property type="entry name" value="SMP-30"/>
</dbReference>
<gene>
    <name evidence="6" type="primary">LOC111121420</name>
</gene>
<accession>A0A8B8CRF0</accession>
<dbReference type="Proteomes" id="UP000694844">
    <property type="component" value="Chromosome 2"/>
</dbReference>
<comment type="cofactor">
    <cofactor evidence="3">
        <name>Zn(2+)</name>
        <dbReference type="ChEBI" id="CHEBI:29105"/>
    </cofactor>
    <text evidence="3">Binds 1 divalent metal cation per subunit.</text>
</comment>
<dbReference type="GeneID" id="111121420"/>
<feature type="binding site" evidence="3">
    <location>
        <position position="149"/>
    </location>
    <ligand>
        <name>a divalent metal cation</name>
        <dbReference type="ChEBI" id="CHEBI:60240"/>
    </ligand>
</feature>
<dbReference type="InterPro" id="IPR011042">
    <property type="entry name" value="6-blade_b-propeller_TolB-like"/>
</dbReference>
<dbReference type="Pfam" id="PF08450">
    <property type="entry name" value="SGL"/>
    <property type="match status" value="1"/>
</dbReference>
<organism evidence="5 6">
    <name type="scientific">Crassostrea virginica</name>
    <name type="common">Eastern oyster</name>
    <dbReference type="NCBI Taxonomy" id="6565"/>
    <lineage>
        <taxon>Eukaryota</taxon>
        <taxon>Metazoa</taxon>
        <taxon>Spiralia</taxon>
        <taxon>Lophotrochozoa</taxon>
        <taxon>Mollusca</taxon>
        <taxon>Bivalvia</taxon>
        <taxon>Autobranchia</taxon>
        <taxon>Pteriomorphia</taxon>
        <taxon>Ostreida</taxon>
        <taxon>Ostreoidea</taxon>
        <taxon>Ostreidae</taxon>
        <taxon>Crassostrea</taxon>
    </lineage>
</organism>
<feature type="binding site" evidence="3">
    <location>
        <position position="100"/>
    </location>
    <ligand>
        <name>substrate</name>
    </ligand>
</feature>
<dbReference type="PANTHER" id="PTHR10907">
    <property type="entry name" value="REGUCALCIN"/>
    <property type="match status" value="1"/>
</dbReference>
<dbReference type="GO" id="GO:0004341">
    <property type="term" value="F:gluconolactonase activity"/>
    <property type="evidence" value="ECO:0007669"/>
    <property type="project" value="TreeGrafter"/>
</dbReference>
<evidence type="ECO:0000313" key="5">
    <source>
        <dbReference type="Proteomes" id="UP000694844"/>
    </source>
</evidence>
<dbReference type="GO" id="GO:0019853">
    <property type="term" value="P:L-ascorbic acid biosynthetic process"/>
    <property type="evidence" value="ECO:0007669"/>
    <property type="project" value="TreeGrafter"/>
</dbReference>
<evidence type="ECO:0000256" key="3">
    <source>
        <dbReference type="PIRSR" id="PIRSR605511-2"/>
    </source>
</evidence>
<sequence>MSVECVLKNAAKLHGEGPHWDDVTNTLLYVDHYGKAIHRYNPETNADDKIVLDSTVGFAVPASKGGLIAGVGQCLVHVDWETKKVTKLHQVDQGLETSFNDGKCDPQGRVWAGTWGPPKPNITDMKKIGSLYCLDQDGSLRKAEQGIENRSVVIDNSGKSVSEFGYPDGMTFDTKGNIWVAHFLSKKVMCHDPKTGEVLQSIEFPAKRITSCCFGGKNLDELYVTSTDYEVPEEEMKEYPLSGSLFRVKGLGVKGYSANTYEGNVPA</sequence>
<dbReference type="InterPro" id="IPR013658">
    <property type="entry name" value="SGL"/>
</dbReference>
<feature type="binding site" evidence="3">
    <location>
        <position position="168"/>
    </location>
    <ligand>
        <name>a divalent metal cation</name>
        <dbReference type="ChEBI" id="CHEBI:60240"/>
    </ligand>
</feature>